<dbReference type="AlphaFoldDB" id="A0A6B2LC98"/>
<accession>A0A6B2LC98</accession>
<evidence type="ECO:0000313" key="1">
    <source>
        <dbReference type="EMBL" id="NDV34467.1"/>
    </source>
</evidence>
<proteinExistence type="predicted"/>
<name>A0A6B2LC98_9EUKA</name>
<protein>
    <submittedName>
        <fullName evidence="1">Uncharacterized protein</fullName>
    </submittedName>
</protein>
<sequence>MGRTKDLKGAHKGFIDGHHGAGVVELPAVVGGGEDGDELALGEELVAVLDDLVRTDHEVEFVPAQEVFYNVPTKRERDTTIVLLPSLNLRIRISPQQIAKQTRIRNLSRPNNPPNLLQSLQIRRKPTMNTKNLILNNRTKRQTIKTIIKQLPNLQTIARLALVVEPVDSINRRTFVVASKHEEVLGVLDFVCEEQADGLQAVWASVYVVAEEEVVGVWWEAAVLEEAEEVVVLAVDVADDFEGGFEVEEDWLADEDLSGFFDEVADFVDFELDLGAWSACSFL</sequence>
<dbReference type="EMBL" id="GIBP01005498">
    <property type="protein sequence ID" value="NDV34467.1"/>
    <property type="molecule type" value="Transcribed_RNA"/>
</dbReference>
<reference evidence="1" key="1">
    <citation type="journal article" date="2020" name="J. Eukaryot. Microbiol.">
        <title>De novo Sequencing, Assembly and Annotation of the Transcriptome for the Free-Living Testate Amoeba Arcella intermedia.</title>
        <authorList>
            <person name="Ribeiro G.M."/>
            <person name="Porfirio-Sousa A.L."/>
            <person name="Maurer-Alcala X.X."/>
            <person name="Katz L.A."/>
            <person name="Lahr D.J.G."/>
        </authorList>
    </citation>
    <scope>NUCLEOTIDE SEQUENCE</scope>
</reference>
<organism evidence="1">
    <name type="scientific">Arcella intermedia</name>
    <dbReference type="NCBI Taxonomy" id="1963864"/>
    <lineage>
        <taxon>Eukaryota</taxon>
        <taxon>Amoebozoa</taxon>
        <taxon>Tubulinea</taxon>
        <taxon>Elardia</taxon>
        <taxon>Arcellinida</taxon>
        <taxon>Sphaerothecina</taxon>
        <taxon>Arcellidae</taxon>
        <taxon>Arcella</taxon>
    </lineage>
</organism>